<feature type="compositionally biased region" description="Polar residues" evidence="1">
    <location>
        <begin position="1"/>
        <end position="17"/>
    </location>
</feature>
<feature type="non-terminal residue" evidence="2">
    <location>
        <position position="188"/>
    </location>
</feature>
<feature type="non-terminal residue" evidence="2">
    <location>
        <position position="1"/>
    </location>
</feature>
<reference evidence="2" key="1">
    <citation type="submission" date="2021-02" db="EMBL/GenBank/DDBJ databases">
        <authorList>
            <person name="Nowell W R."/>
        </authorList>
    </citation>
    <scope>NUCLEOTIDE SEQUENCE</scope>
</reference>
<comment type="caution">
    <text evidence="2">The sequence shown here is derived from an EMBL/GenBank/DDBJ whole genome shotgun (WGS) entry which is preliminary data.</text>
</comment>
<evidence type="ECO:0000313" key="3">
    <source>
        <dbReference type="Proteomes" id="UP000681720"/>
    </source>
</evidence>
<accession>A0A8S3I2Q8</accession>
<dbReference type="AlphaFoldDB" id="A0A8S3I2Q8"/>
<feature type="region of interest" description="Disordered" evidence="1">
    <location>
        <begin position="1"/>
        <end position="25"/>
    </location>
</feature>
<dbReference type="EMBL" id="CAJOBJ010336220">
    <property type="protein sequence ID" value="CAF5189279.1"/>
    <property type="molecule type" value="Genomic_DNA"/>
</dbReference>
<evidence type="ECO:0000256" key="1">
    <source>
        <dbReference type="SAM" id="MobiDB-lite"/>
    </source>
</evidence>
<name>A0A8S3I2Q8_9BILA</name>
<dbReference type="Proteomes" id="UP000681720">
    <property type="component" value="Unassembled WGS sequence"/>
</dbReference>
<evidence type="ECO:0000313" key="2">
    <source>
        <dbReference type="EMBL" id="CAF5189279.1"/>
    </source>
</evidence>
<gene>
    <name evidence="2" type="ORF">GIL414_LOCUS72366</name>
</gene>
<organism evidence="2 3">
    <name type="scientific">Rotaria magnacalcarata</name>
    <dbReference type="NCBI Taxonomy" id="392030"/>
    <lineage>
        <taxon>Eukaryota</taxon>
        <taxon>Metazoa</taxon>
        <taxon>Spiralia</taxon>
        <taxon>Gnathifera</taxon>
        <taxon>Rotifera</taxon>
        <taxon>Eurotatoria</taxon>
        <taxon>Bdelloidea</taxon>
        <taxon>Philodinida</taxon>
        <taxon>Philodinidae</taxon>
        <taxon>Rotaria</taxon>
    </lineage>
</organism>
<proteinExistence type="predicted"/>
<sequence length="188" mass="21154">PSAINDWSHSVTNTSGANALPPANPNRKKLTVDLKQLCSYLFEILINYENAPTVKQLLQIENHLCTKYSLDSFAELKFDASDDDDDTDTNIVSFLNTHQKLIDPNAELSVYGHNVPITDRRDLFEFTNQLIESNSDKQHISSQSVELHMGSNNEDIQINADRLSILEKAIVHKFGGLLGFRSGRNILR</sequence>
<protein>
    <submittedName>
        <fullName evidence="2">Uncharacterized protein</fullName>
    </submittedName>
</protein>